<evidence type="ECO:0000256" key="3">
    <source>
        <dbReference type="SAM" id="Phobius"/>
    </source>
</evidence>
<comment type="catalytic activity">
    <reaction evidence="1">
        <text>ATP + protein L-histidine = ADP + protein N-phospho-L-histidine.</text>
        <dbReference type="EC" id="2.7.13.3"/>
    </reaction>
</comment>
<dbReference type="Gene3D" id="1.10.287.130">
    <property type="match status" value="1"/>
</dbReference>
<keyword evidence="3" id="KW-0472">Membrane</keyword>
<sequence length="551" mass="59716">MLCAPRRALRFSCDVERPAADRSTNSWSAHREGKTRVKKTIHALLGLPNKAVVLGGWFVAALIFLLDTIGPLESAVAVLYVLPLIVMQERAPGRTIWFSAIAFAGLALLSFLINHHHPDGIAPVLRLVAGLAAISVTAAALHDSFLQRQLLLVSRDEARSNEIRYRALFDGSGVPLWEQDFGDLLRHISELKREGYDDLDCALSNGSSSLPSVVAMMNTTSVNSSSLRFLDVPGLSEASSAIASLYLDEEFPLRELLYAVFEGAPRFEGRCVVTSAEGDLLSVSIIFTFPEWNGAQDPRVVVAVMELTNEFSLHPHFKALKAEHARTTRIATAGAFSASMGHELAQPLGALVLNAQTCLRWLRMNPPGIRNASAAAERIVSSAERLNNIAVRARSFLNSAPIPVEQVRIPDLVEEILSSLAVKLRAASVAVDVYSVDDIPAVLTNRSELGQILTDIFAIYLEPTAGRSLTRAIAIEIAQIRSGFVRLSVRTTVARIQCTSTSELVCSSSADIALAFALTKATIEALGGSISLKSRLHGDEVLLDIPVYHEI</sequence>
<gene>
    <name evidence="5" type="ORF">OHAE_5490</name>
</gene>
<dbReference type="PROSITE" id="PS50109">
    <property type="entry name" value="HIS_KIN"/>
    <property type="match status" value="1"/>
</dbReference>
<dbReference type="InterPro" id="IPR005467">
    <property type="entry name" value="His_kinase_dom"/>
</dbReference>
<dbReference type="AlphaFoldDB" id="A0A2P9HE97"/>
<dbReference type="CDD" id="cd00082">
    <property type="entry name" value="HisKA"/>
    <property type="match status" value="1"/>
</dbReference>
<reference evidence="6" key="1">
    <citation type="submission" date="2017-12" db="EMBL/GenBank/DDBJ databases">
        <authorList>
            <person name="Diaz M."/>
        </authorList>
    </citation>
    <scope>NUCLEOTIDE SEQUENCE [LARGE SCALE GENOMIC DNA]</scope>
    <source>
        <strain evidence="6">FI11154</strain>
    </source>
</reference>
<keyword evidence="3" id="KW-1133">Transmembrane helix</keyword>
<feature type="transmembrane region" description="Helical" evidence="3">
    <location>
        <begin position="120"/>
        <end position="141"/>
    </location>
</feature>
<protein>
    <recommendedName>
        <fullName evidence="2">histidine kinase</fullName>
        <ecNumber evidence="2">2.7.13.3</ecNumber>
    </recommendedName>
</protein>
<dbReference type="InterPro" id="IPR003661">
    <property type="entry name" value="HisK_dim/P_dom"/>
</dbReference>
<dbReference type="EMBL" id="OOFM01000002">
    <property type="protein sequence ID" value="SPL62422.1"/>
    <property type="molecule type" value="Genomic_DNA"/>
</dbReference>
<dbReference type="EC" id="2.7.13.3" evidence="2"/>
<dbReference type="GO" id="GO:0000155">
    <property type="term" value="F:phosphorelay sensor kinase activity"/>
    <property type="evidence" value="ECO:0007669"/>
    <property type="project" value="InterPro"/>
</dbReference>
<keyword evidence="3" id="KW-0812">Transmembrane</keyword>
<feature type="domain" description="Histidine kinase" evidence="4">
    <location>
        <begin position="339"/>
        <end position="549"/>
    </location>
</feature>
<feature type="transmembrane region" description="Helical" evidence="3">
    <location>
        <begin position="95"/>
        <end position="114"/>
    </location>
</feature>
<proteinExistence type="predicted"/>
<organism evidence="5 6">
    <name type="scientific">Ochrobactrum soli</name>
    <dbReference type="NCBI Taxonomy" id="2448455"/>
    <lineage>
        <taxon>Bacteria</taxon>
        <taxon>Pseudomonadati</taxon>
        <taxon>Pseudomonadota</taxon>
        <taxon>Alphaproteobacteria</taxon>
        <taxon>Hyphomicrobiales</taxon>
        <taxon>Brucellaceae</taxon>
        <taxon>Brucella/Ochrobactrum group</taxon>
        <taxon>Ochrobactrum</taxon>
    </lineage>
</organism>
<name>A0A2P9HE97_9HYPH</name>
<evidence type="ECO:0000256" key="2">
    <source>
        <dbReference type="ARBA" id="ARBA00012438"/>
    </source>
</evidence>
<evidence type="ECO:0000313" key="5">
    <source>
        <dbReference type="EMBL" id="SPL62422.1"/>
    </source>
</evidence>
<evidence type="ECO:0000256" key="1">
    <source>
        <dbReference type="ARBA" id="ARBA00000085"/>
    </source>
</evidence>
<accession>A0A2P9HE97</accession>
<dbReference type="Proteomes" id="UP000246073">
    <property type="component" value="Unassembled WGS sequence"/>
</dbReference>
<evidence type="ECO:0000313" key="6">
    <source>
        <dbReference type="Proteomes" id="UP000246073"/>
    </source>
</evidence>
<evidence type="ECO:0000259" key="4">
    <source>
        <dbReference type="PROSITE" id="PS50109"/>
    </source>
</evidence>